<feature type="domain" description="Sulfatase N-terminal" evidence="3">
    <location>
        <begin position="17"/>
        <end position="122"/>
    </location>
</feature>
<keyword evidence="2" id="KW-0378">Hydrolase</keyword>
<organism evidence="4">
    <name type="scientific">marine sediment metagenome</name>
    <dbReference type="NCBI Taxonomy" id="412755"/>
    <lineage>
        <taxon>unclassified sequences</taxon>
        <taxon>metagenomes</taxon>
        <taxon>ecological metagenomes</taxon>
    </lineage>
</organism>
<evidence type="ECO:0000256" key="1">
    <source>
        <dbReference type="ARBA" id="ARBA00022723"/>
    </source>
</evidence>
<dbReference type="Gene3D" id="3.40.720.10">
    <property type="entry name" value="Alkaline Phosphatase, subunit A"/>
    <property type="match status" value="1"/>
</dbReference>
<evidence type="ECO:0000313" key="4">
    <source>
        <dbReference type="EMBL" id="GAH00902.1"/>
    </source>
</evidence>
<evidence type="ECO:0000259" key="3">
    <source>
        <dbReference type="Pfam" id="PF00884"/>
    </source>
</evidence>
<dbReference type="GO" id="GO:0005737">
    <property type="term" value="C:cytoplasm"/>
    <property type="evidence" value="ECO:0007669"/>
    <property type="project" value="TreeGrafter"/>
</dbReference>
<dbReference type="InterPro" id="IPR017850">
    <property type="entry name" value="Alkaline_phosphatase_core_sf"/>
</dbReference>
<dbReference type="EMBL" id="BART01029410">
    <property type="protein sequence ID" value="GAH00902.1"/>
    <property type="molecule type" value="Genomic_DNA"/>
</dbReference>
<dbReference type="InterPro" id="IPR000917">
    <property type="entry name" value="Sulfatase_N"/>
</dbReference>
<comment type="caution">
    <text evidence="4">The sequence shown here is derived from an EMBL/GenBank/DDBJ whole genome shotgun (WGS) entry which is preliminary data.</text>
</comment>
<evidence type="ECO:0000256" key="2">
    <source>
        <dbReference type="ARBA" id="ARBA00022801"/>
    </source>
</evidence>
<name>X1C0U6_9ZZZZ</name>
<sequence>PPGGGGYHQHVLEADQWKEAVQAYLASIAFADAMLGILLDALEESPYADSTAVVLWSDHGWQLGEKEHWRKFALWEHTLQSVLMIRAPKGSPGLLKGSRNGAECRRIVSLQDIYPSLVDLCGLPFRPDIDGRSLVPLLEDPSREWAHPAVSTYDFDEFSIRTERWRYTVYIDGSEELYDHTKDPEEWTNLAADPEHEAVKQELRLHIPPDPAPLVKTSVKLQPHHFPPFKSREEYLDWLEHGRDKAYLIEKYWE</sequence>
<dbReference type="SUPFAM" id="SSF53649">
    <property type="entry name" value="Alkaline phosphatase-like"/>
    <property type="match status" value="1"/>
</dbReference>
<feature type="non-terminal residue" evidence="4">
    <location>
        <position position="1"/>
    </location>
</feature>
<reference evidence="4" key="1">
    <citation type="journal article" date="2014" name="Front. Microbiol.">
        <title>High frequency of phylogenetically diverse reductive dehalogenase-homologous genes in deep subseafloor sedimentary metagenomes.</title>
        <authorList>
            <person name="Kawai M."/>
            <person name="Futagami T."/>
            <person name="Toyoda A."/>
            <person name="Takaki Y."/>
            <person name="Nishi S."/>
            <person name="Hori S."/>
            <person name="Arai W."/>
            <person name="Tsubouchi T."/>
            <person name="Morono Y."/>
            <person name="Uchiyama I."/>
            <person name="Ito T."/>
            <person name="Fujiyama A."/>
            <person name="Inagaki F."/>
            <person name="Takami H."/>
        </authorList>
    </citation>
    <scope>NUCLEOTIDE SEQUENCE</scope>
    <source>
        <strain evidence="4">Expedition CK06-06</strain>
    </source>
</reference>
<dbReference type="Pfam" id="PF00884">
    <property type="entry name" value="Sulfatase"/>
    <property type="match status" value="1"/>
</dbReference>
<gene>
    <name evidence="4" type="ORF">S01H4_51615</name>
</gene>
<dbReference type="PANTHER" id="PTHR45953">
    <property type="entry name" value="IDURONATE 2-SULFATASE"/>
    <property type="match status" value="1"/>
</dbReference>
<dbReference type="GO" id="GO:0008484">
    <property type="term" value="F:sulfuric ester hydrolase activity"/>
    <property type="evidence" value="ECO:0007669"/>
    <property type="project" value="TreeGrafter"/>
</dbReference>
<proteinExistence type="predicted"/>
<protein>
    <recommendedName>
        <fullName evidence="3">Sulfatase N-terminal domain-containing protein</fullName>
    </recommendedName>
</protein>
<dbReference type="AlphaFoldDB" id="X1C0U6"/>
<accession>X1C0U6</accession>
<dbReference type="PANTHER" id="PTHR45953:SF1">
    <property type="entry name" value="IDURONATE 2-SULFATASE"/>
    <property type="match status" value="1"/>
</dbReference>
<keyword evidence="1" id="KW-0479">Metal-binding</keyword>
<dbReference type="GO" id="GO:0046872">
    <property type="term" value="F:metal ion binding"/>
    <property type="evidence" value="ECO:0007669"/>
    <property type="project" value="UniProtKB-KW"/>
</dbReference>